<comment type="similarity">
    <text evidence="1">Belongs to the adenylyl cyclase class-3 family.</text>
</comment>
<comment type="caution">
    <text evidence="3">The sequence shown here is derived from an EMBL/GenBank/DDBJ whole genome shotgun (WGS) entry which is preliminary data.</text>
</comment>
<feature type="domain" description="Guanylate cyclase" evidence="2">
    <location>
        <begin position="208"/>
        <end position="317"/>
    </location>
</feature>
<dbReference type="eggNOG" id="COG2114">
    <property type="taxonomic scope" value="Bacteria"/>
</dbReference>
<dbReference type="AlphaFoldDB" id="D5P728"/>
<dbReference type="EMBL" id="ADNV01000193">
    <property type="protein sequence ID" value="EFG78056.1"/>
    <property type="molecule type" value="Genomic_DNA"/>
</dbReference>
<dbReference type="GO" id="GO:0009190">
    <property type="term" value="P:cyclic nucleotide biosynthetic process"/>
    <property type="evidence" value="ECO:0007669"/>
    <property type="project" value="InterPro"/>
</dbReference>
<dbReference type="CDD" id="cd07302">
    <property type="entry name" value="CHD"/>
    <property type="match status" value="1"/>
</dbReference>
<gene>
    <name evidence="3" type="primary">cyaA5</name>
    <name evidence="3" type="ORF">HMPREF0591_1972</name>
</gene>
<dbReference type="Gene3D" id="3.30.70.1230">
    <property type="entry name" value="Nucleotide cyclase"/>
    <property type="match status" value="1"/>
</dbReference>
<name>D5P728_9MYCO</name>
<dbReference type="InterPro" id="IPR029787">
    <property type="entry name" value="Nucleotide_cyclase"/>
</dbReference>
<dbReference type="SUPFAM" id="SSF55073">
    <property type="entry name" value="Nucleotide cyclase"/>
    <property type="match status" value="1"/>
</dbReference>
<organism evidence="3 4">
    <name type="scientific">Mycobacterium parascrofulaceum ATCC BAA-614</name>
    <dbReference type="NCBI Taxonomy" id="525368"/>
    <lineage>
        <taxon>Bacteria</taxon>
        <taxon>Bacillati</taxon>
        <taxon>Actinomycetota</taxon>
        <taxon>Actinomycetes</taxon>
        <taxon>Mycobacteriales</taxon>
        <taxon>Mycobacteriaceae</taxon>
        <taxon>Mycobacterium</taxon>
        <taxon>Mycobacterium simiae complex</taxon>
    </lineage>
</organism>
<dbReference type="RefSeq" id="WP_007170839.1">
    <property type="nucleotide sequence ID" value="NZ_GG770557.1"/>
</dbReference>
<dbReference type="PROSITE" id="PS50125">
    <property type="entry name" value="GUANYLATE_CYCLASE_2"/>
    <property type="match status" value="1"/>
</dbReference>
<dbReference type="EC" id="4.6.1.1" evidence="3"/>
<proteinExistence type="inferred from homology"/>
<dbReference type="GO" id="GO:0004016">
    <property type="term" value="F:adenylate cyclase activity"/>
    <property type="evidence" value="ECO:0007669"/>
    <property type="project" value="UniProtKB-EC"/>
</dbReference>
<protein>
    <submittedName>
        <fullName evidence="3">Adenylate/guanylate cyclase catalytic domain protein</fullName>
        <ecNumber evidence="3">4.6.1.1</ecNumber>
    </submittedName>
</protein>
<reference evidence="3 4" key="1">
    <citation type="submission" date="2010-04" db="EMBL/GenBank/DDBJ databases">
        <authorList>
            <person name="Muzny D."/>
            <person name="Qin X."/>
            <person name="Deng J."/>
            <person name="Jiang H."/>
            <person name="Liu Y."/>
            <person name="Qu J."/>
            <person name="Song X.-Z."/>
            <person name="Zhang L."/>
            <person name="Thornton R."/>
            <person name="Coyle M."/>
            <person name="Francisco L."/>
            <person name="Jackson L."/>
            <person name="Javaid M."/>
            <person name="Korchina V."/>
            <person name="Kovar C."/>
            <person name="Mata R."/>
            <person name="Mathew T."/>
            <person name="Ngo R."/>
            <person name="Nguyen L."/>
            <person name="Nguyen N."/>
            <person name="Okwuonu G."/>
            <person name="Ongeri F."/>
            <person name="Pham C."/>
            <person name="Simmons D."/>
            <person name="Wilczek-Boney K."/>
            <person name="Hale W."/>
            <person name="Jakkamsetti A."/>
            <person name="Pham P."/>
            <person name="Ruth R."/>
            <person name="San Lucas F."/>
            <person name="Warren J."/>
            <person name="Zhang J."/>
            <person name="Zhao Z."/>
            <person name="Zhou C."/>
            <person name="Zhu D."/>
            <person name="Lee S."/>
            <person name="Bess C."/>
            <person name="Blankenburg K."/>
            <person name="Forbes L."/>
            <person name="Fu Q."/>
            <person name="Gubbala S."/>
            <person name="Hirani K."/>
            <person name="Jayaseelan J.C."/>
            <person name="Lara F."/>
            <person name="Munidasa M."/>
            <person name="Palculict T."/>
            <person name="Patil S."/>
            <person name="Pu L.-L."/>
            <person name="Saada N."/>
            <person name="Tang L."/>
            <person name="Weissenberger G."/>
            <person name="Zhu Y."/>
            <person name="Hemphill L."/>
            <person name="Shang Y."/>
            <person name="Youmans B."/>
            <person name="Ayvaz T."/>
            <person name="Ross M."/>
            <person name="Santibanez J."/>
            <person name="Aqrawi P."/>
            <person name="Gross S."/>
            <person name="Joshi V."/>
            <person name="Fowler G."/>
            <person name="Nazareth L."/>
            <person name="Reid J."/>
            <person name="Worley K."/>
            <person name="Petrosino J."/>
            <person name="Highlander S."/>
            <person name="Gibbs R."/>
        </authorList>
    </citation>
    <scope>NUCLEOTIDE SEQUENCE [LARGE SCALE GENOMIC DNA]</scope>
    <source>
        <strain evidence="3 4">ATCC BAA-614</strain>
    </source>
</reference>
<keyword evidence="3" id="KW-0456">Lyase</keyword>
<accession>D5P728</accession>
<dbReference type="InterPro" id="IPR001054">
    <property type="entry name" value="A/G_cyclase"/>
</dbReference>
<evidence type="ECO:0000313" key="3">
    <source>
        <dbReference type="EMBL" id="EFG78056.1"/>
    </source>
</evidence>
<dbReference type="HOGENOM" id="CLU_043761_2_0_11"/>
<keyword evidence="4" id="KW-1185">Reference proteome</keyword>
<dbReference type="Pfam" id="PF00211">
    <property type="entry name" value="Guanylate_cyc"/>
    <property type="match status" value="1"/>
</dbReference>
<dbReference type="PANTHER" id="PTHR43081">
    <property type="entry name" value="ADENYLATE CYCLASE, TERMINAL-DIFFERENTIATION SPECIFIC-RELATED"/>
    <property type="match status" value="1"/>
</dbReference>
<dbReference type="Proteomes" id="UP000003653">
    <property type="component" value="Unassembled WGS sequence"/>
</dbReference>
<dbReference type="InterPro" id="IPR050697">
    <property type="entry name" value="Adenylyl/Guanylyl_Cyclase_3/4"/>
</dbReference>
<dbReference type="SMART" id="SM00044">
    <property type="entry name" value="CYCc"/>
    <property type="match status" value="1"/>
</dbReference>
<dbReference type="PANTHER" id="PTHR43081:SF1">
    <property type="entry name" value="ADENYLATE CYCLASE, TERMINAL-DIFFERENTIATION SPECIFIC"/>
    <property type="match status" value="1"/>
</dbReference>
<evidence type="ECO:0000259" key="2">
    <source>
        <dbReference type="PROSITE" id="PS50125"/>
    </source>
</evidence>
<evidence type="ECO:0000256" key="1">
    <source>
        <dbReference type="ARBA" id="ARBA00005381"/>
    </source>
</evidence>
<dbReference type="GO" id="GO:0035556">
    <property type="term" value="P:intracellular signal transduction"/>
    <property type="evidence" value="ECO:0007669"/>
    <property type="project" value="InterPro"/>
</dbReference>
<sequence>MVDSPDFEALEAAGIVRARERADLIKYLDELGFTVDEMVEAERRGRLFGLAGDVLQWSGRPVHTMASAAEQLGLSPDEVAQAWGLLGLTVAGPDVPTLSQADVDALATWVALKTVVGEDGAFGLLRVLGAAMARLAEAESTAIRAGTPDIQMTYTNDELATAQAYRAVAEFVPRISALIDVVHRHHLTGARTHFEGVLRDTSASVVCGIGFADLSGFTVLTRALTPAQLSALLNEFAGTVADVVHRDGGRVVKFIGDEVMWVSASPEHLATAAADLVDHPRAREEGLQVRAGLAFGTVLAINGDYFGSPVNLAARLVGAAAPGQILADAALHEQLPDWPAAARGPFDLKGFDAPVDAFELHGRDAADPGPGPGD</sequence>
<evidence type="ECO:0000313" key="4">
    <source>
        <dbReference type="Proteomes" id="UP000003653"/>
    </source>
</evidence>